<feature type="repeat" description="RCC1" evidence="8">
    <location>
        <begin position="72"/>
        <end position="123"/>
    </location>
</feature>
<gene>
    <name evidence="11" type="ORF">B0H15DRAFT_806274</name>
</gene>
<dbReference type="Gene3D" id="2.130.10.30">
    <property type="entry name" value="Regulator of chromosome condensation 1/beta-lactamase-inhibitor protein II"/>
    <property type="match status" value="1"/>
</dbReference>
<dbReference type="Gene3D" id="3.30.460.20">
    <property type="entry name" value="CorA soluble domain-like"/>
    <property type="match status" value="1"/>
</dbReference>
<evidence type="ECO:0000256" key="4">
    <source>
        <dbReference type="ARBA" id="ARBA00022475"/>
    </source>
</evidence>
<comment type="similarity">
    <text evidence="2">Belongs to the CorA metal ion transporter (MIT) (TC 1.A.35) family.</text>
</comment>
<evidence type="ECO:0000256" key="7">
    <source>
        <dbReference type="ARBA" id="ARBA00023136"/>
    </source>
</evidence>
<feature type="region of interest" description="Disordered" evidence="9">
    <location>
        <begin position="354"/>
        <end position="374"/>
    </location>
</feature>
<dbReference type="EMBL" id="JARJCN010000098">
    <property type="protein sequence ID" value="KAJ7075338.1"/>
    <property type="molecule type" value="Genomic_DNA"/>
</dbReference>
<dbReference type="AlphaFoldDB" id="A0AAD6XF46"/>
<feature type="region of interest" description="Disordered" evidence="9">
    <location>
        <begin position="151"/>
        <end position="196"/>
    </location>
</feature>
<organism evidence="11 12">
    <name type="scientific">Mycena belliarum</name>
    <dbReference type="NCBI Taxonomy" id="1033014"/>
    <lineage>
        <taxon>Eukaryota</taxon>
        <taxon>Fungi</taxon>
        <taxon>Dikarya</taxon>
        <taxon>Basidiomycota</taxon>
        <taxon>Agaricomycotina</taxon>
        <taxon>Agaricomycetes</taxon>
        <taxon>Agaricomycetidae</taxon>
        <taxon>Agaricales</taxon>
        <taxon>Marasmiineae</taxon>
        <taxon>Mycenaceae</taxon>
        <taxon>Mycena</taxon>
    </lineage>
</organism>
<keyword evidence="4" id="KW-1003">Cell membrane</keyword>
<protein>
    <submittedName>
        <fullName evidence="11">Uncharacterized protein</fullName>
    </submittedName>
</protein>
<comment type="subcellular location">
    <subcellularLocation>
        <location evidence="1">Cell membrane</location>
        <topology evidence="1">Multi-pass membrane protein</topology>
    </subcellularLocation>
</comment>
<evidence type="ECO:0000256" key="2">
    <source>
        <dbReference type="ARBA" id="ARBA00009765"/>
    </source>
</evidence>
<comment type="caution">
    <text evidence="11">The sequence shown here is derived from an EMBL/GenBank/DDBJ whole genome shotgun (WGS) entry which is preliminary data.</text>
</comment>
<dbReference type="SUPFAM" id="SSF143865">
    <property type="entry name" value="CorA soluble domain-like"/>
    <property type="match status" value="1"/>
</dbReference>
<dbReference type="InterPro" id="IPR045861">
    <property type="entry name" value="CorA_cytoplasmic_dom"/>
</dbReference>
<reference evidence="11" key="1">
    <citation type="submission" date="2023-03" db="EMBL/GenBank/DDBJ databases">
        <title>Massive genome expansion in bonnet fungi (Mycena s.s.) driven by repeated elements and novel gene families across ecological guilds.</title>
        <authorList>
            <consortium name="Lawrence Berkeley National Laboratory"/>
            <person name="Harder C.B."/>
            <person name="Miyauchi S."/>
            <person name="Viragh M."/>
            <person name="Kuo A."/>
            <person name="Thoen E."/>
            <person name="Andreopoulos B."/>
            <person name="Lu D."/>
            <person name="Skrede I."/>
            <person name="Drula E."/>
            <person name="Henrissat B."/>
            <person name="Morin E."/>
            <person name="Kohler A."/>
            <person name="Barry K."/>
            <person name="LaButti K."/>
            <person name="Morin E."/>
            <person name="Salamov A."/>
            <person name="Lipzen A."/>
            <person name="Mereny Z."/>
            <person name="Hegedus B."/>
            <person name="Baldrian P."/>
            <person name="Stursova M."/>
            <person name="Weitz H."/>
            <person name="Taylor A."/>
            <person name="Grigoriev I.V."/>
            <person name="Nagy L.G."/>
            <person name="Martin F."/>
            <person name="Kauserud H."/>
        </authorList>
    </citation>
    <scope>NUCLEOTIDE SEQUENCE</scope>
    <source>
        <strain evidence="11">CBHHK173m</strain>
    </source>
</reference>
<dbReference type="GO" id="GO:0015095">
    <property type="term" value="F:magnesium ion transmembrane transporter activity"/>
    <property type="evidence" value="ECO:0007669"/>
    <property type="project" value="TreeGrafter"/>
</dbReference>
<evidence type="ECO:0000313" key="12">
    <source>
        <dbReference type="Proteomes" id="UP001222325"/>
    </source>
</evidence>
<dbReference type="InterPro" id="IPR000408">
    <property type="entry name" value="Reg_chr_condens"/>
</dbReference>
<dbReference type="PROSITE" id="PS50012">
    <property type="entry name" value="RCC1_3"/>
    <property type="match status" value="1"/>
</dbReference>
<feature type="transmembrane region" description="Helical" evidence="10">
    <location>
        <begin position="585"/>
        <end position="607"/>
    </location>
</feature>
<dbReference type="PANTHER" id="PTHR46494">
    <property type="entry name" value="CORA FAMILY METAL ION TRANSPORTER (EUROFUNG)"/>
    <property type="match status" value="1"/>
</dbReference>
<keyword evidence="3" id="KW-0813">Transport</keyword>
<evidence type="ECO:0000256" key="1">
    <source>
        <dbReference type="ARBA" id="ARBA00004651"/>
    </source>
</evidence>
<feature type="transmembrane region" description="Helical" evidence="10">
    <location>
        <begin position="619"/>
        <end position="638"/>
    </location>
</feature>
<dbReference type="SUPFAM" id="SSF144083">
    <property type="entry name" value="Magnesium transport protein CorA, transmembrane region"/>
    <property type="match status" value="1"/>
</dbReference>
<dbReference type="GO" id="GO:0050897">
    <property type="term" value="F:cobalt ion binding"/>
    <property type="evidence" value="ECO:0007669"/>
    <property type="project" value="TreeGrafter"/>
</dbReference>
<sequence>MSLSELLRLRHLSVAGELFCLIQQCANHSILRPQISEFQSLPALCVPKAGSIVGWGTTRHRQPRTYIITDDGDLLSAGSNLNANGQLGRADSEDAVARRVTAATHQLLHVACGSEHVLASFAVGRTTEVWGWGWNEHSLWTEVLHTSTSNITQMSSERSTEVGENGPKSLPYGNTPSSLKSRSKRSLRLQHDAETPTRRPIDTFRSTVKKIMTMQRSTSIISAFGAGAEPGVDPRRASMEVQYRNVHQDCVVEVIDYSAVSASFLSMRNTEFVNWSASPKSKRPPWVKVRWINVAGTSWDIIKALSLTHELHPLALEDVLHTRPDNLSKAEYYLHHLFLRVLCHEVDEGSRVRRATQELQEPSAPDSKDDARQRKVDEAKLEALKEGTIKVAVSPLFVFLFRDGTVISISQDVTPELMVPITQRLRRADGILRTSADPSLLVQSLLGLVVDKAVQVIDAYHDQISKIEHQILLKPKPSTVRKLHIVSGDLVLHKRTLDPIKTLVYGLRRYDVDRCAALIDESDPAMKGQPVVGFMSHKSKIYLADVYDHTEYILSTLDMIAGIGDSLTDYSFNMASYSMNDTMRALTTITIICLPLTFVSGYFGMNFSEVTWKSEWTDILFWVIALPCVMVISPLFIVPDIKKMIHYLRTRRLLKVPRLRPRLVGD</sequence>
<dbReference type="InterPro" id="IPR045863">
    <property type="entry name" value="CorA_TM1_TM2"/>
</dbReference>
<evidence type="ECO:0000256" key="10">
    <source>
        <dbReference type="SAM" id="Phobius"/>
    </source>
</evidence>
<keyword evidence="12" id="KW-1185">Reference proteome</keyword>
<evidence type="ECO:0000256" key="5">
    <source>
        <dbReference type="ARBA" id="ARBA00022692"/>
    </source>
</evidence>
<keyword evidence="6 10" id="KW-1133">Transmembrane helix</keyword>
<dbReference type="GO" id="GO:0015087">
    <property type="term" value="F:cobalt ion transmembrane transporter activity"/>
    <property type="evidence" value="ECO:0007669"/>
    <property type="project" value="TreeGrafter"/>
</dbReference>
<evidence type="ECO:0000256" key="9">
    <source>
        <dbReference type="SAM" id="MobiDB-lite"/>
    </source>
</evidence>
<dbReference type="GO" id="GO:0000287">
    <property type="term" value="F:magnesium ion binding"/>
    <property type="evidence" value="ECO:0007669"/>
    <property type="project" value="TreeGrafter"/>
</dbReference>
<keyword evidence="5 10" id="KW-0812">Transmembrane</keyword>
<dbReference type="InterPro" id="IPR002523">
    <property type="entry name" value="MgTranspt_CorA/ZnTranspt_ZntB"/>
</dbReference>
<dbReference type="PANTHER" id="PTHR46494:SF1">
    <property type="entry name" value="CORA FAMILY METAL ION TRANSPORTER (EUROFUNG)"/>
    <property type="match status" value="1"/>
</dbReference>
<evidence type="ECO:0000256" key="8">
    <source>
        <dbReference type="PROSITE-ProRule" id="PRU00235"/>
    </source>
</evidence>
<evidence type="ECO:0000256" key="3">
    <source>
        <dbReference type="ARBA" id="ARBA00022448"/>
    </source>
</evidence>
<dbReference type="GO" id="GO:0005886">
    <property type="term" value="C:plasma membrane"/>
    <property type="evidence" value="ECO:0007669"/>
    <property type="project" value="UniProtKB-SubCell"/>
</dbReference>
<proteinExistence type="inferred from homology"/>
<evidence type="ECO:0000256" key="6">
    <source>
        <dbReference type="ARBA" id="ARBA00022989"/>
    </source>
</evidence>
<dbReference type="Pfam" id="PF01544">
    <property type="entry name" value="CorA"/>
    <property type="match status" value="1"/>
</dbReference>
<accession>A0AAD6XF46</accession>
<dbReference type="SUPFAM" id="SSF50985">
    <property type="entry name" value="RCC1/BLIP-II"/>
    <property type="match status" value="1"/>
</dbReference>
<dbReference type="Proteomes" id="UP001222325">
    <property type="component" value="Unassembled WGS sequence"/>
</dbReference>
<dbReference type="Gene3D" id="1.20.58.340">
    <property type="entry name" value="Magnesium transport protein CorA, transmembrane region"/>
    <property type="match status" value="2"/>
</dbReference>
<keyword evidence="7 10" id="KW-0472">Membrane</keyword>
<name>A0AAD6XF46_9AGAR</name>
<dbReference type="InterPro" id="IPR009091">
    <property type="entry name" value="RCC1/BLIP-II"/>
</dbReference>
<evidence type="ECO:0000313" key="11">
    <source>
        <dbReference type="EMBL" id="KAJ7075338.1"/>
    </source>
</evidence>